<keyword evidence="9" id="KW-1185">Reference proteome</keyword>
<dbReference type="CDD" id="cd13289">
    <property type="entry name" value="PH_Osh3p_yeast"/>
    <property type="match status" value="1"/>
</dbReference>
<dbReference type="SMART" id="SM00233">
    <property type="entry name" value="PH"/>
    <property type="match status" value="1"/>
</dbReference>
<gene>
    <name evidence="8" type="primary">OSH3</name>
    <name evidence="8" type="ORF">V5O48_006836</name>
</gene>
<dbReference type="Gene3D" id="3.30.70.3490">
    <property type="match status" value="1"/>
</dbReference>
<dbReference type="InterPro" id="IPR011993">
    <property type="entry name" value="PH-like_dom_sf"/>
</dbReference>
<name>A0ABR3FID7_9AGAR</name>
<feature type="region of interest" description="Disordered" evidence="6">
    <location>
        <begin position="245"/>
        <end position="287"/>
    </location>
</feature>
<keyword evidence="5" id="KW-0175">Coiled coil</keyword>
<evidence type="ECO:0000256" key="3">
    <source>
        <dbReference type="ARBA" id="ARBA00023055"/>
    </source>
</evidence>
<dbReference type="SUPFAM" id="SSF144000">
    <property type="entry name" value="Oxysterol-binding protein-like"/>
    <property type="match status" value="1"/>
</dbReference>
<dbReference type="PANTHER" id="PTHR10972:SF203">
    <property type="entry name" value="OXYSTEROL-BINDING PROTEIN HOMOLOG 3"/>
    <property type="match status" value="1"/>
</dbReference>
<dbReference type="SUPFAM" id="SSF50729">
    <property type="entry name" value="PH domain-like"/>
    <property type="match status" value="1"/>
</dbReference>
<comment type="similarity">
    <text evidence="1">Belongs to the OSBP family.</text>
</comment>
<evidence type="ECO:0000256" key="5">
    <source>
        <dbReference type="SAM" id="Coils"/>
    </source>
</evidence>
<dbReference type="InterPro" id="IPR000648">
    <property type="entry name" value="Oxysterol-bd"/>
</dbReference>
<evidence type="ECO:0000256" key="1">
    <source>
        <dbReference type="ARBA" id="ARBA00008842"/>
    </source>
</evidence>
<evidence type="ECO:0000313" key="9">
    <source>
        <dbReference type="Proteomes" id="UP001465976"/>
    </source>
</evidence>
<dbReference type="PANTHER" id="PTHR10972">
    <property type="entry name" value="OXYSTEROL-BINDING PROTEIN-RELATED"/>
    <property type="match status" value="1"/>
</dbReference>
<organism evidence="8 9">
    <name type="scientific">Marasmius crinis-equi</name>
    <dbReference type="NCBI Taxonomy" id="585013"/>
    <lineage>
        <taxon>Eukaryota</taxon>
        <taxon>Fungi</taxon>
        <taxon>Dikarya</taxon>
        <taxon>Basidiomycota</taxon>
        <taxon>Agaricomycotina</taxon>
        <taxon>Agaricomycetes</taxon>
        <taxon>Agaricomycetidae</taxon>
        <taxon>Agaricales</taxon>
        <taxon>Marasmiineae</taxon>
        <taxon>Marasmiaceae</taxon>
        <taxon>Marasmius</taxon>
    </lineage>
</organism>
<protein>
    <submittedName>
        <fullName evidence="8">Oxysterol-binding protein 3</fullName>
    </submittedName>
</protein>
<evidence type="ECO:0000313" key="8">
    <source>
        <dbReference type="EMBL" id="KAL0575132.1"/>
    </source>
</evidence>
<evidence type="ECO:0000256" key="6">
    <source>
        <dbReference type="SAM" id="MobiDB-lite"/>
    </source>
</evidence>
<evidence type="ECO:0000256" key="2">
    <source>
        <dbReference type="ARBA" id="ARBA00022448"/>
    </source>
</evidence>
<keyword evidence="2" id="KW-0813">Transport</keyword>
<sequence length="744" mass="83630">MNTHKPHAYAAARATLGYGLPLTGPPESIVHTVVIQEGWVLKKRRKKMQGFARRYFVLYQTGLLTYSFEPGQPVRDQIILQTAAITTSPGRKDIHIDSSKATFHIKCLSTEDFSRWMAAFRKFSAPGPEARMSSGARRSRHESLMLSKSVVVIEEMTTTLNELEDAFSEFVESTSKKHLSVGRSKSEKDKHRESGSVFGIFKKAHHHDDAQRADLVDHPTSEQRVKKALQSLKTQHMSLLKSLHGMSPLDTSTTLSGHPSPLPITAEEEEQHGQKDNESGKFSVPFTRNSKRNSIATTMTESIHEWFDASEGHEGAEHFVLDVTSPDASEQPNRITSDSQSDLGRVDDSASLDTDIESLNEEPQNDSPAKTHMSSQDVATVVRRTALPAPVVGDEGSLFTVLKKNVGKDLSTIALPVTFNEPLTLLQRTAEELEYYDLLDQAAKESDPVKRLQYVAAFAVSSYAHTRHRTGRKGFNPMLGETFEDVRMKFIAEKVRHNPVEMAYHAEGADWELTATSAGKTKFWGKSLEIIPLGTTHLRIGKDHYQWKKPSSFMRNLMVGTKYLEHVGNMVIHNNTDDTRCVLEFKPSGYWGASNVVSGTVQNSAGKPVSKLEGKWDEHFSHEEDSSHFVVLWRATPWPKNAHDYYGFTSFSITLNEITADIAGKLPPTDSRLRTDVRALEEGNLDTAEAEKVRIEEAQRERRRLGNDQKPRWFKQQGEEWIYAGGYWEARANGWKGVDTKPLW</sequence>
<accession>A0ABR3FID7</accession>
<dbReference type="Proteomes" id="UP001465976">
    <property type="component" value="Unassembled WGS sequence"/>
</dbReference>
<evidence type="ECO:0000259" key="7">
    <source>
        <dbReference type="PROSITE" id="PS50003"/>
    </source>
</evidence>
<dbReference type="EMBL" id="JBAHYK010000333">
    <property type="protein sequence ID" value="KAL0575132.1"/>
    <property type="molecule type" value="Genomic_DNA"/>
</dbReference>
<dbReference type="Gene3D" id="2.30.29.30">
    <property type="entry name" value="Pleckstrin-homology domain (PH domain)/Phosphotyrosine-binding domain (PTB)"/>
    <property type="match status" value="1"/>
</dbReference>
<feature type="region of interest" description="Disordered" evidence="6">
    <location>
        <begin position="324"/>
        <end position="348"/>
    </location>
</feature>
<keyword evidence="3" id="KW-0445">Lipid transport</keyword>
<feature type="compositionally biased region" description="Polar residues" evidence="6">
    <location>
        <begin position="326"/>
        <end position="342"/>
    </location>
</feature>
<dbReference type="InterPro" id="IPR041680">
    <property type="entry name" value="PH_8"/>
</dbReference>
<dbReference type="Gene3D" id="2.40.160.120">
    <property type="match status" value="1"/>
</dbReference>
<dbReference type="InterPro" id="IPR001849">
    <property type="entry name" value="PH_domain"/>
</dbReference>
<dbReference type="PROSITE" id="PS50003">
    <property type="entry name" value="PH_DOMAIN"/>
    <property type="match status" value="1"/>
</dbReference>
<proteinExistence type="inferred from homology"/>
<dbReference type="Pfam" id="PF01237">
    <property type="entry name" value="Oxysterol_BP"/>
    <property type="match status" value="1"/>
</dbReference>
<dbReference type="InterPro" id="IPR037239">
    <property type="entry name" value="OSBP_sf"/>
</dbReference>
<evidence type="ECO:0000256" key="4">
    <source>
        <dbReference type="ARBA" id="ARBA00023121"/>
    </source>
</evidence>
<keyword evidence="4" id="KW-0446">Lipid-binding</keyword>
<comment type="caution">
    <text evidence="8">The sequence shown here is derived from an EMBL/GenBank/DDBJ whole genome shotgun (WGS) entry which is preliminary data.</text>
</comment>
<reference evidence="8 9" key="1">
    <citation type="submission" date="2024-02" db="EMBL/GenBank/DDBJ databases">
        <title>A draft genome for the cacao thread blight pathogen Marasmius crinis-equi.</title>
        <authorList>
            <person name="Cohen S.P."/>
            <person name="Baruah I.K."/>
            <person name="Amoako-Attah I."/>
            <person name="Bukari Y."/>
            <person name="Meinhardt L.W."/>
            <person name="Bailey B.A."/>
        </authorList>
    </citation>
    <scope>NUCLEOTIDE SEQUENCE [LARGE SCALE GENOMIC DNA]</scope>
    <source>
        <strain evidence="8 9">GH-76</strain>
    </source>
</reference>
<feature type="domain" description="PH" evidence="7">
    <location>
        <begin position="33"/>
        <end position="125"/>
    </location>
</feature>
<dbReference type="Pfam" id="PF15409">
    <property type="entry name" value="PH_8"/>
    <property type="match status" value="1"/>
</dbReference>
<feature type="coiled-coil region" evidence="5">
    <location>
        <begin position="678"/>
        <end position="708"/>
    </location>
</feature>